<dbReference type="PANTHER" id="PTHR36926:SF1">
    <property type="entry name" value="COLICIN V PRODUCTION PROTEIN"/>
    <property type="match status" value="1"/>
</dbReference>
<gene>
    <name evidence="6" type="ORF">H6P80_11330</name>
</gene>
<feature type="transmembrane region" description="Helical" evidence="5">
    <location>
        <begin position="6"/>
        <end position="21"/>
    </location>
</feature>
<evidence type="ECO:0000256" key="3">
    <source>
        <dbReference type="ARBA" id="ARBA00022989"/>
    </source>
</evidence>
<evidence type="ECO:0000256" key="1">
    <source>
        <dbReference type="ARBA" id="ARBA00004141"/>
    </source>
</evidence>
<evidence type="ECO:0000313" key="6">
    <source>
        <dbReference type="EMBL" id="MBC2778208.1"/>
    </source>
</evidence>
<dbReference type="PANTHER" id="PTHR36926">
    <property type="entry name" value="COLICIN V PRODUCTION PROTEIN"/>
    <property type="match status" value="1"/>
</dbReference>
<sequence length="172" mass="18398">MTALDAIVLILVGGGAILGAMRGFTYEVMTLLAWVIGVLALRLLYEPFNTVIGGFVGAQGAAPVLSFAIIFGVFFFASRFAGRRLGIGVRESFIGPIDRILGFGFGALKGLIAITLVFLLANLAMDIAYGGGSDRPDWMRESRTYPLLNASGRAIVDFVEMRKETGEEEPSA</sequence>
<feature type="transmembrane region" description="Helical" evidence="5">
    <location>
        <begin position="100"/>
        <end position="121"/>
    </location>
</feature>
<evidence type="ECO:0000313" key="7">
    <source>
        <dbReference type="Proteomes" id="UP000564378"/>
    </source>
</evidence>
<comment type="subcellular location">
    <subcellularLocation>
        <location evidence="1">Membrane</location>
        <topology evidence="1">Multi-pass membrane protein</topology>
    </subcellularLocation>
</comment>
<keyword evidence="4 5" id="KW-0472">Membrane</keyword>
<dbReference type="Proteomes" id="UP000564378">
    <property type="component" value="Unassembled WGS sequence"/>
</dbReference>
<comment type="caution">
    <text evidence="6">The sequence shown here is derived from an EMBL/GenBank/DDBJ whole genome shotgun (WGS) entry which is preliminary data.</text>
</comment>
<keyword evidence="2 5" id="KW-0812">Transmembrane</keyword>
<feature type="transmembrane region" description="Helical" evidence="5">
    <location>
        <begin position="51"/>
        <end position="77"/>
    </location>
</feature>
<dbReference type="AlphaFoldDB" id="A0A842HVX1"/>
<dbReference type="GO" id="GO:0009403">
    <property type="term" value="P:toxin biosynthetic process"/>
    <property type="evidence" value="ECO:0007669"/>
    <property type="project" value="InterPro"/>
</dbReference>
<protein>
    <submittedName>
        <fullName evidence="6">CvpA family protein</fullName>
    </submittedName>
</protein>
<evidence type="ECO:0000256" key="4">
    <source>
        <dbReference type="ARBA" id="ARBA00023136"/>
    </source>
</evidence>
<reference evidence="6 7" key="1">
    <citation type="submission" date="2020-08" db="EMBL/GenBank/DDBJ databases">
        <title>Draft genome sequence of Parasphingopyxis sp. GrpM-11.</title>
        <authorList>
            <person name="Oh J."/>
            <person name="Roh D.-H."/>
        </authorList>
    </citation>
    <scope>NUCLEOTIDE SEQUENCE [LARGE SCALE GENOMIC DNA]</scope>
    <source>
        <strain evidence="6 7">GrpM-11</strain>
    </source>
</reference>
<keyword evidence="7" id="KW-1185">Reference proteome</keyword>
<dbReference type="GO" id="GO:0016020">
    <property type="term" value="C:membrane"/>
    <property type="evidence" value="ECO:0007669"/>
    <property type="project" value="UniProtKB-SubCell"/>
</dbReference>
<evidence type="ECO:0000256" key="2">
    <source>
        <dbReference type="ARBA" id="ARBA00022692"/>
    </source>
</evidence>
<organism evidence="6 7">
    <name type="scientific">Parasphingopyxis marina</name>
    <dbReference type="NCBI Taxonomy" id="2761622"/>
    <lineage>
        <taxon>Bacteria</taxon>
        <taxon>Pseudomonadati</taxon>
        <taxon>Pseudomonadota</taxon>
        <taxon>Alphaproteobacteria</taxon>
        <taxon>Sphingomonadales</taxon>
        <taxon>Sphingomonadaceae</taxon>
        <taxon>Parasphingopyxis</taxon>
    </lineage>
</organism>
<evidence type="ECO:0000256" key="5">
    <source>
        <dbReference type="SAM" id="Phobius"/>
    </source>
</evidence>
<feature type="transmembrane region" description="Helical" evidence="5">
    <location>
        <begin position="28"/>
        <end position="45"/>
    </location>
</feature>
<dbReference type="InterPro" id="IPR052719">
    <property type="entry name" value="CvpA-like"/>
</dbReference>
<keyword evidence="3 5" id="KW-1133">Transmembrane helix</keyword>
<accession>A0A842HVX1</accession>
<dbReference type="EMBL" id="JACJVJ010000002">
    <property type="protein sequence ID" value="MBC2778208.1"/>
    <property type="molecule type" value="Genomic_DNA"/>
</dbReference>
<dbReference type="RefSeq" id="WP_185801481.1">
    <property type="nucleotide sequence ID" value="NZ_JACJVJ010000002.1"/>
</dbReference>
<dbReference type="InterPro" id="IPR003825">
    <property type="entry name" value="Colicin-V_CvpA"/>
</dbReference>
<proteinExistence type="predicted"/>
<name>A0A842HVX1_9SPHN</name>
<dbReference type="Pfam" id="PF02674">
    <property type="entry name" value="Colicin_V"/>
    <property type="match status" value="1"/>
</dbReference>